<accession>A0A0F9MQG9</accession>
<dbReference type="EMBL" id="LAZR01004334">
    <property type="protein sequence ID" value="KKN09560.1"/>
    <property type="molecule type" value="Genomic_DNA"/>
</dbReference>
<reference evidence="1" key="1">
    <citation type="journal article" date="2015" name="Nature">
        <title>Complex archaea that bridge the gap between prokaryotes and eukaryotes.</title>
        <authorList>
            <person name="Spang A."/>
            <person name="Saw J.H."/>
            <person name="Jorgensen S.L."/>
            <person name="Zaremba-Niedzwiedzka K."/>
            <person name="Martijn J."/>
            <person name="Lind A.E."/>
            <person name="van Eijk R."/>
            <person name="Schleper C."/>
            <person name="Guy L."/>
            <person name="Ettema T.J."/>
        </authorList>
    </citation>
    <scope>NUCLEOTIDE SEQUENCE</scope>
</reference>
<evidence type="ECO:0000313" key="1">
    <source>
        <dbReference type="EMBL" id="KKN09560.1"/>
    </source>
</evidence>
<protein>
    <submittedName>
        <fullName evidence="1">Uncharacterized protein</fullName>
    </submittedName>
</protein>
<sequence length="72" mass="8691">MSDLDKIFGKIGPMVMDTDTNIQNAEYEIREWFGVIYKKIDEKEKLIKEFLNDLDPECDHELIEKWEKRLIE</sequence>
<name>A0A0F9MQG9_9ZZZZ</name>
<comment type="caution">
    <text evidence="1">The sequence shown here is derived from an EMBL/GenBank/DDBJ whole genome shotgun (WGS) entry which is preliminary data.</text>
</comment>
<dbReference type="AlphaFoldDB" id="A0A0F9MQG9"/>
<proteinExistence type="predicted"/>
<gene>
    <name evidence="1" type="ORF">LCGC14_1045500</name>
</gene>
<organism evidence="1">
    <name type="scientific">marine sediment metagenome</name>
    <dbReference type="NCBI Taxonomy" id="412755"/>
    <lineage>
        <taxon>unclassified sequences</taxon>
        <taxon>metagenomes</taxon>
        <taxon>ecological metagenomes</taxon>
    </lineage>
</organism>